<sequence length="69" mass="7752">MYGRLVWLAKLCIIIKKTMRMKKSQTQRGETPRAADEGNFANNPAAPFSPDAYKSELGLREKNISALPK</sequence>
<protein>
    <submittedName>
        <fullName evidence="2">Uncharacterized protein</fullName>
    </submittedName>
</protein>
<dbReference type="AlphaFoldDB" id="A0A232F4T3"/>
<name>A0A232F4T3_9HYME</name>
<evidence type="ECO:0000256" key="1">
    <source>
        <dbReference type="SAM" id="MobiDB-lite"/>
    </source>
</evidence>
<evidence type="ECO:0000313" key="3">
    <source>
        <dbReference type="Proteomes" id="UP000215335"/>
    </source>
</evidence>
<gene>
    <name evidence="2" type="ORF">TSAR_007967</name>
</gene>
<accession>A0A232F4T3</accession>
<dbReference type="EMBL" id="NNAY01000942">
    <property type="protein sequence ID" value="OXU25804.1"/>
    <property type="molecule type" value="Genomic_DNA"/>
</dbReference>
<proteinExistence type="predicted"/>
<evidence type="ECO:0000313" key="2">
    <source>
        <dbReference type="EMBL" id="OXU25804.1"/>
    </source>
</evidence>
<comment type="caution">
    <text evidence="2">The sequence shown here is derived from an EMBL/GenBank/DDBJ whole genome shotgun (WGS) entry which is preliminary data.</text>
</comment>
<organism evidence="2 3">
    <name type="scientific">Trichomalopsis sarcophagae</name>
    <dbReference type="NCBI Taxonomy" id="543379"/>
    <lineage>
        <taxon>Eukaryota</taxon>
        <taxon>Metazoa</taxon>
        <taxon>Ecdysozoa</taxon>
        <taxon>Arthropoda</taxon>
        <taxon>Hexapoda</taxon>
        <taxon>Insecta</taxon>
        <taxon>Pterygota</taxon>
        <taxon>Neoptera</taxon>
        <taxon>Endopterygota</taxon>
        <taxon>Hymenoptera</taxon>
        <taxon>Apocrita</taxon>
        <taxon>Proctotrupomorpha</taxon>
        <taxon>Chalcidoidea</taxon>
        <taxon>Pteromalidae</taxon>
        <taxon>Pteromalinae</taxon>
        <taxon>Trichomalopsis</taxon>
    </lineage>
</organism>
<dbReference type="Proteomes" id="UP000215335">
    <property type="component" value="Unassembled WGS sequence"/>
</dbReference>
<feature type="region of interest" description="Disordered" evidence="1">
    <location>
        <begin position="22"/>
        <end position="52"/>
    </location>
</feature>
<keyword evidence="3" id="KW-1185">Reference proteome</keyword>
<reference evidence="2 3" key="1">
    <citation type="journal article" date="2017" name="Curr. Biol.">
        <title>The Evolution of Venom by Co-option of Single-Copy Genes.</title>
        <authorList>
            <person name="Martinson E.O."/>
            <person name="Mrinalini"/>
            <person name="Kelkar Y.D."/>
            <person name="Chang C.H."/>
            <person name="Werren J.H."/>
        </authorList>
    </citation>
    <scope>NUCLEOTIDE SEQUENCE [LARGE SCALE GENOMIC DNA]</scope>
    <source>
        <strain evidence="2 3">Alberta</strain>
        <tissue evidence="2">Whole body</tissue>
    </source>
</reference>